<dbReference type="InterPro" id="IPR003877">
    <property type="entry name" value="SPRY_dom"/>
</dbReference>
<evidence type="ECO:0000259" key="6">
    <source>
        <dbReference type="PROSITE" id="PS50089"/>
    </source>
</evidence>
<keyword evidence="2 4" id="KW-0863">Zinc-finger</keyword>
<evidence type="ECO:0000256" key="5">
    <source>
        <dbReference type="SAM" id="Coils"/>
    </source>
</evidence>
<dbReference type="PANTHER" id="PTHR24103">
    <property type="entry name" value="E3 UBIQUITIN-PROTEIN LIGASE TRIM"/>
    <property type="match status" value="1"/>
</dbReference>
<dbReference type="InterPro" id="IPR001870">
    <property type="entry name" value="B30.2/SPRY"/>
</dbReference>
<dbReference type="Ensembl" id="ENSAMXT00000043782.1">
    <property type="protein sequence ID" value="ENSAMXP00000049553.1"/>
    <property type="gene ID" value="ENSAMXG00000035041.1"/>
</dbReference>
<dbReference type="InterPro" id="IPR027370">
    <property type="entry name" value="Znf-RING_euk"/>
</dbReference>
<evidence type="ECO:0000259" key="8">
    <source>
        <dbReference type="PROSITE" id="PS50188"/>
    </source>
</evidence>
<dbReference type="Proteomes" id="UP000018467">
    <property type="component" value="Unassembled WGS sequence"/>
</dbReference>
<dbReference type="InterPro" id="IPR000315">
    <property type="entry name" value="Znf_B-box"/>
</dbReference>
<dbReference type="InterPro" id="IPR043136">
    <property type="entry name" value="B30.2/SPRY_sf"/>
</dbReference>
<dbReference type="SUPFAM" id="SSF57845">
    <property type="entry name" value="B-box zinc-binding domain"/>
    <property type="match status" value="1"/>
</dbReference>
<dbReference type="SUPFAM" id="SSF49899">
    <property type="entry name" value="Concanavalin A-like lectins/glucanases"/>
    <property type="match status" value="1"/>
</dbReference>
<keyword evidence="5" id="KW-0175">Coiled coil</keyword>
<dbReference type="InterPro" id="IPR017907">
    <property type="entry name" value="Znf_RING_CS"/>
</dbReference>
<dbReference type="InterPro" id="IPR013320">
    <property type="entry name" value="ConA-like_dom_sf"/>
</dbReference>
<reference evidence="9" key="3">
    <citation type="submission" date="2025-08" db="UniProtKB">
        <authorList>
            <consortium name="Ensembl"/>
        </authorList>
    </citation>
    <scope>IDENTIFICATION</scope>
</reference>
<dbReference type="Pfam" id="PF00622">
    <property type="entry name" value="SPRY"/>
    <property type="match status" value="1"/>
</dbReference>
<dbReference type="SMART" id="SM00184">
    <property type="entry name" value="RING"/>
    <property type="match status" value="1"/>
</dbReference>
<dbReference type="Pfam" id="PF13445">
    <property type="entry name" value="zf-RING_UBOX"/>
    <property type="match status" value="1"/>
</dbReference>
<dbReference type="PROSITE" id="PS50119">
    <property type="entry name" value="ZF_BBOX"/>
    <property type="match status" value="1"/>
</dbReference>
<dbReference type="Gene3D" id="3.30.40.10">
    <property type="entry name" value="Zinc/RING finger domain, C3HC4 (zinc finger)"/>
    <property type="match status" value="1"/>
</dbReference>
<dbReference type="STRING" id="7994.ENSAMXP00000049553"/>
<keyword evidence="1" id="KW-0479">Metal-binding</keyword>
<dbReference type="SMART" id="SM00336">
    <property type="entry name" value="BBOX"/>
    <property type="match status" value="1"/>
</dbReference>
<dbReference type="Gene3D" id="2.60.120.920">
    <property type="match status" value="1"/>
</dbReference>
<dbReference type="FunCoup" id="A0A3B1K4W7">
    <property type="interactions" value="186"/>
</dbReference>
<dbReference type="PROSITE" id="PS50188">
    <property type="entry name" value="B302_SPRY"/>
    <property type="match status" value="1"/>
</dbReference>
<evidence type="ECO:0000259" key="7">
    <source>
        <dbReference type="PROSITE" id="PS50119"/>
    </source>
</evidence>
<reference evidence="9" key="4">
    <citation type="submission" date="2025-09" db="UniProtKB">
        <authorList>
            <consortium name="Ensembl"/>
        </authorList>
    </citation>
    <scope>IDENTIFICATION</scope>
</reference>
<evidence type="ECO:0000256" key="2">
    <source>
        <dbReference type="ARBA" id="ARBA00022771"/>
    </source>
</evidence>
<sequence length="483" mass="55595">MAAKKSLSEEELSCPVCCDIFRDPVLLSCSHSVCKSCLQQFWETKGSRECPVCRRRSSRELPPRNLALKNVCEAFLESRIRKASAGSGENSSQKSSAGYEEVCGLHKENRKLFFCLDDQQAMCLLCRDSQMHRNHSFCSVDEAVTNIKMNLQTALKPLQTNLELLEKVKQGYDQTAAYIKMQAQHTEEQIREEFEKFYQFLKNEEAVRIAALKEEEEQKSQRIRRKIEEINGQISSLSGTIRNIETEMKAENIQFLQNFKSTEKKVQCSQKDPEKISGALISVAKHLSNLKFRVWEKMQEIIQYTPVTLDPNSAAYTLHLSDDLTAVEYRISSVPDNPERFDKYACVLGYEGFNSGTHCWDVHIGHDNDWELGVLTESVARKGQSFHNSLCSLCYTENADKYWICSPRKSYQPFPFKGKLQGVRVQLEWNKGKVTFTDLLTKKHLHTITNTFTERVLPFFWNQSKCPLRILPVKTSIRVQQHS</sequence>
<dbReference type="PRINTS" id="PR01407">
    <property type="entry name" value="BUTYPHLNCDUF"/>
</dbReference>
<dbReference type="InParanoid" id="A0A3B1K4W7"/>
<dbReference type="InterPro" id="IPR001841">
    <property type="entry name" value="Znf_RING"/>
</dbReference>
<dbReference type="Bgee" id="ENSAMXG00000035041">
    <property type="expression patterns" value="Expressed in intestine"/>
</dbReference>
<feature type="domain" description="B box-type" evidence="7">
    <location>
        <begin position="98"/>
        <end position="140"/>
    </location>
</feature>
<reference evidence="10" key="2">
    <citation type="journal article" date="2014" name="Nat. Commun.">
        <title>The cavefish genome reveals candidate genes for eye loss.</title>
        <authorList>
            <person name="McGaugh S.E."/>
            <person name="Gross J.B."/>
            <person name="Aken B."/>
            <person name="Blin M."/>
            <person name="Borowsky R."/>
            <person name="Chalopin D."/>
            <person name="Hinaux H."/>
            <person name="Jeffery W.R."/>
            <person name="Keene A."/>
            <person name="Ma L."/>
            <person name="Minx P."/>
            <person name="Murphy D."/>
            <person name="O'Quin K.E."/>
            <person name="Retaux S."/>
            <person name="Rohner N."/>
            <person name="Searle S.M."/>
            <person name="Stahl B.A."/>
            <person name="Tabin C."/>
            <person name="Volff J.N."/>
            <person name="Yoshizawa M."/>
            <person name="Warren W.C."/>
        </authorList>
    </citation>
    <scope>NUCLEOTIDE SEQUENCE [LARGE SCALE GENOMIC DNA]</scope>
    <source>
        <strain evidence="10">female</strain>
    </source>
</reference>
<name>A0A3B1K4W7_ASTMX</name>
<feature type="coiled-coil region" evidence="5">
    <location>
        <begin position="209"/>
        <end position="247"/>
    </location>
</feature>
<dbReference type="SUPFAM" id="SSF57850">
    <property type="entry name" value="RING/U-box"/>
    <property type="match status" value="1"/>
</dbReference>
<organism evidence="9 10">
    <name type="scientific">Astyanax mexicanus</name>
    <name type="common">Blind cave fish</name>
    <name type="synonym">Astyanax fasciatus mexicanus</name>
    <dbReference type="NCBI Taxonomy" id="7994"/>
    <lineage>
        <taxon>Eukaryota</taxon>
        <taxon>Metazoa</taxon>
        <taxon>Chordata</taxon>
        <taxon>Craniata</taxon>
        <taxon>Vertebrata</taxon>
        <taxon>Euteleostomi</taxon>
        <taxon>Actinopterygii</taxon>
        <taxon>Neopterygii</taxon>
        <taxon>Teleostei</taxon>
        <taxon>Ostariophysi</taxon>
        <taxon>Characiformes</taxon>
        <taxon>Characoidei</taxon>
        <taxon>Acestrorhamphidae</taxon>
        <taxon>Acestrorhamphinae</taxon>
        <taxon>Astyanax</taxon>
    </lineage>
</organism>
<evidence type="ECO:0000256" key="1">
    <source>
        <dbReference type="ARBA" id="ARBA00022723"/>
    </source>
</evidence>
<dbReference type="Gene3D" id="3.30.160.60">
    <property type="entry name" value="Classic Zinc Finger"/>
    <property type="match status" value="1"/>
</dbReference>
<keyword evidence="10" id="KW-1185">Reference proteome</keyword>
<protein>
    <submittedName>
        <fullName evidence="9">Tripartite motif-containing protein 35-like</fullName>
    </submittedName>
</protein>
<feature type="domain" description="RING-type" evidence="6">
    <location>
        <begin position="14"/>
        <end position="54"/>
    </location>
</feature>
<evidence type="ECO:0000313" key="10">
    <source>
        <dbReference type="Proteomes" id="UP000018467"/>
    </source>
</evidence>
<keyword evidence="3" id="KW-0862">Zinc</keyword>
<dbReference type="PROSITE" id="PS50089">
    <property type="entry name" value="ZF_RING_2"/>
    <property type="match status" value="1"/>
</dbReference>
<evidence type="ECO:0000256" key="3">
    <source>
        <dbReference type="ARBA" id="ARBA00022833"/>
    </source>
</evidence>
<dbReference type="GO" id="GO:0008270">
    <property type="term" value="F:zinc ion binding"/>
    <property type="evidence" value="ECO:0007669"/>
    <property type="project" value="UniProtKB-KW"/>
</dbReference>
<evidence type="ECO:0000313" key="9">
    <source>
        <dbReference type="Ensembl" id="ENSAMXP00000049553.1"/>
    </source>
</evidence>
<proteinExistence type="predicted"/>
<dbReference type="SMART" id="SM00589">
    <property type="entry name" value="PRY"/>
    <property type="match status" value="1"/>
</dbReference>
<dbReference type="InterPro" id="IPR003879">
    <property type="entry name" value="Butyrophylin_SPRY"/>
</dbReference>
<dbReference type="InterPro" id="IPR013083">
    <property type="entry name" value="Znf_RING/FYVE/PHD"/>
</dbReference>
<evidence type="ECO:0000256" key="4">
    <source>
        <dbReference type="PROSITE-ProRule" id="PRU00024"/>
    </source>
</evidence>
<dbReference type="CDD" id="cd19756">
    <property type="entry name" value="Bbox2"/>
    <property type="match status" value="1"/>
</dbReference>
<dbReference type="PROSITE" id="PS00518">
    <property type="entry name" value="ZF_RING_1"/>
    <property type="match status" value="1"/>
</dbReference>
<dbReference type="GeneTree" id="ENSGT00970000193390"/>
<dbReference type="Pfam" id="PF13765">
    <property type="entry name" value="PRY"/>
    <property type="match status" value="1"/>
</dbReference>
<reference evidence="10" key="1">
    <citation type="submission" date="2013-03" db="EMBL/GenBank/DDBJ databases">
        <authorList>
            <person name="Jeffery W."/>
            <person name="Warren W."/>
            <person name="Wilson R.K."/>
        </authorList>
    </citation>
    <scope>NUCLEOTIDE SEQUENCE</scope>
    <source>
        <strain evidence="10">female</strain>
    </source>
</reference>
<dbReference type="Pfam" id="PF00643">
    <property type="entry name" value="zf-B_box"/>
    <property type="match status" value="1"/>
</dbReference>
<feature type="domain" description="B30.2/SPRY" evidence="8">
    <location>
        <begin position="287"/>
        <end position="477"/>
    </location>
</feature>
<dbReference type="AlphaFoldDB" id="A0A3B1K4W7"/>
<dbReference type="InterPro" id="IPR050143">
    <property type="entry name" value="TRIM/RBCC"/>
</dbReference>
<accession>A0A3B1K4W7</accession>
<dbReference type="InterPro" id="IPR006574">
    <property type="entry name" value="PRY"/>
</dbReference>